<proteinExistence type="predicted"/>
<gene>
    <name evidence="1" type="ORF">IAA96_05365</name>
</gene>
<sequence length="228" mass="24629">MNVLIADSRIPAARLLAADLRSRDVSVTLAVPEKNAESHPARPETQPGASALLEVFWNPFSWLSTESLVFEASGAGELDALVLLFDLDALSPFFSGLFPDEIFRSSVAAFQSLAGIVLKRCRKRRSGRIVFLLAAGEKQGASPDMPELSAITAASAESAFIRFGEETAARVFKTESSGTDVLLMKASFSEEGVWSWAADRILSPDAGKHSGKWLSPSVRLGAIFQRRT</sequence>
<protein>
    <submittedName>
        <fullName evidence="1">Uncharacterized protein</fullName>
    </submittedName>
</protein>
<dbReference type="EMBL" id="JADIMS010000094">
    <property type="protein sequence ID" value="MBO8450518.1"/>
    <property type="molecule type" value="Genomic_DNA"/>
</dbReference>
<reference evidence="1" key="2">
    <citation type="journal article" date="2021" name="PeerJ">
        <title>Extensive microbial diversity within the chicken gut microbiome revealed by metagenomics and culture.</title>
        <authorList>
            <person name="Gilroy R."/>
            <person name="Ravi A."/>
            <person name="Getino M."/>
            <person name="Pursley I."/>
            <person name="Horton D.L."/>
            <person name="Alikhan N.F."/>
            <person name="Baker D."/>
            <person name="Gharbi K."/>
            <person name="Hall N."/>
            <person name="Watson M."/>
            <person name="Adriaenssens E.M."/>
            <person name="Foster-Nyarko E."/>
            <person name="Jarju S."/>
            <person name="Secka A."/>
            <person name="Antonio M."/>
            <person name="Oren A."/>
            <person name="Chaudhuri R.R."/>
            <person name="La Ragione R."/>
            <person name="Hildebrand F."/>
            <person name="Pallen M.J."/>
        </authorList>
    </citation>
    <scope>NUCLEOTIDE SEQUENCE</scope>
    <source>
        <strain evidence="1">B3-4054</strain>
    </source>
</reference>
<dbReference type="AlphaFoldDB" id="A0A9D9EP65"/>
<name>A0A9D9EP65_9SPIR</name>
<accession>A0A9D9EP65</accession>
<reference evidence="1" key="1">
    <citation type="submission" date="2020-10" db="EMBL/GenBank/DDBJ databases">
        <authorList>
            <person name="Gilroy R."/>
        </authorList>
    </citation>
    <scope>NUCLEOTIDE SEQUENCE</scope>
    <source>
        <strain evidence="1">B3-4054</strain>
    </source>
</reference>
<evidence type="ECO:0000313" key="2">
    <source>
        <dbReference type="Proteomes" id="UP000823616"/>
    </source>
</evidence>
<dbReference type="Proteomes" id="UP000823616">
    <property type="component" value="Unassembled WGS sequence"/>
</dbReference>
<comment type="caution">
    <text evidence="1">The sequence shown here is derived from an EMBL/GenBank/DDBJ whole genome shotgun (WGS) entry which is preliminary data.</text>
</comment>
<organism evidence="1 2">
    <name type="scientific">Candidatus Avitreponema avistercoris</name>
    <dbReference type="NCBI Taxonomy" id="2840705"/>
    <lineage>
        <taxon>Bacteria</taxon>
        <taxon>Pseudomonadati</taxon>
        <taxon>Spirochaetota</taxon>
        <taxon>Spirochaetia</taxon>
        <taxon>Spirochaetales</taxon>
        <taxon>Candidatus Avitreponema</taxon>
    </lineage>
</organism>
<evidence type="ECO:0000313" key="1">
    <source>
        <dbReference type="EMBL" id="MBO8450518.1"/>
    </source>
</evidence>